<keyword evidence="2" id="KW-1185">Reference proteome</keyword>
<dbReference type="Proteomes" id="UP000828941">
    <property type="component" value="Chromosome 5"/>
</dbReference>
<reference evidence="1 2" key="1">
    <citation type="journal article" date="2022" name="DNA Res.">
        <title>Chromosomal-level genome assembly of the orchid tree Bauhinia variegata (Leguminosae; Cercidoideae) supports the allotetraploid origin hypothesis of Bauhinia.</title>
        <authorList>
            <person name="Zhong Y."/>
            <person name="Chen Y."/>
            <person name="Zheng D."/>
            <person name="Pang J."/>
            <person name="Liu Y."/>
            <person name="Luo S."/>
            <person name="Meng S."/>
            <person name="Qian L."/>
            <person name="Wei D."/>
            <person name="Dai S."/>
            <person name="Zhou R."/>
        </authorList>
    </citation>
    <scope>NUCLEOTIDE SEQUENCE [LARGE SCALE GENOMIC DNA]</scope>
    <source>
        <strain evidence="1">BV-YZ2020</strain>
    </source>
</reference>
<gene>
    <name evidence="1" type="ORF">L6164_011669</name>
</gene>
<sequence>MAELNENVGNTLVVRKSCYGLPTGCPHCLSAYFYLKFAQVPFDLAFHLNYPDSDQIPYFEAGNYVAYNNEKDGLIERLKKDFADLDTEVSSVPEWSSTKAALTAWLADALSYELFVGCDGISAYNIYYSDLPRPMGKILYLNQVNSVKQKHGIAIDNAEFKEEEIYSRANSAYEYLSTQLGGQNYLLENRPSSLDATFLAHALIVLQALPETSILRSKLLQHDNILRYVQKHKGDLIDAGTASTFVPHHMNASSSAGVLQVGVPSPRASRKEREQRKEKPLDKGPSVLW</sequence>
<dbReference type="EMBL" id="CM039430">
    <property type="protein sequence ID" value="KAI4344440.1"/>
    <property type="molecule type" value="Genomic_DNA"/>
</dbReference>
<protein>
    <submittedName>
        <fullName evidence="1">Uncharacterized protein</fullName>
    </submittedName>
</protein>
<organism evidence="1 2">
    <name type="scientific">Bauhinia variegata</name>
    <name type="common">Purple orchid tree</name>
    <name type="synonym">Phanera variegata</name>
    <dbReference type="NCBI Taxonomy" id="167791"/>
    <lineage>
        <taxon>Eukaryota</taxon>
        <taxon>Viridiplantae</taxon>
        <taxon>Streptophyta</taxon>
        <taxon>Embryophyta</taxon>
        <taxon>Tracheophyta</taxon>
        <taxon>Spermatophyta</taxon>
        <taxon>Magnoliopsida</taxon>
        <taxon>eudicotyledons</taxon>
        <taxon>Gunneridae</taxon>
        <taxon>Pentapetalae</taxon>
        <taxon>rosids</taxon>
        <taxon>fabids</taxon>
        <taxon>Fabales</taxon>
        <taxon>Fabaceae</taxon>
        <taxon>Cercidoideae</taxon>
        <taxon>Cercideae</taxon>
        <taxon>Bauhiniinae</taxon>
        <taxon>Bauhinia</taxon>
    </lineage>
</organism>
<comment type="caution">
    <text evidence="1">The sequence shown here is derived from an EMBL/GenBank/DDBJ whole genome shotgun (WGS) entry which is preliminary data.</text>
</comment>
<accession>A0ACB9P6T2</accession>
<evidence type="ECO:0000313" key="2">
    <source>
        <dbReference type="Proteomes" id="UP000828941"/>
    </source>
</evidence>
<evidence type="ECO:0000313" key="1">
    <source>
        <dbReference type="EMBL" id="KAI4344440.1"/>
    </source>
</evidence>
<name>A0ACB9P6T2_BAUVA</name>
<proteinExistence type="predicted"/>